<dbReference type="Proteomes" id="UP000827092">
    <property type="component" value="Unassembled WGS sequence"/>
</dbReference>
<evidence type="ECO:0000313" key="1">
    <source>
        <dbReference type="EMBL" id="KAG8180592.1"/>
    </source>
</evidence>
<sequence>MGYPLRARGRVPKMGKASFDLVWCKWVHVDRWATFNLTEHGWIEGGRFDDFFEMSGNGGAFKVAFGR</sequence>
<evidence type="ECO:0000313" key="2">
    <source>
        <dbReference type="Proteomes" id="UP000827092"/>
    </source>
</evidence>
<proteinExistence type="predicted"/>
<name>A0AAV6U8D2_9ARAC</name>
<organism evidence="1 2">
    <name type="scientific">Oedothorax gibbosus</name>
    <dbReference type="NCBI Taxonomy" id="931172"/>
    <lineage>
        <taxon>Eukaryota</taxon>
        <taxon>Metazoa</taxon>
        <taxon>Ecdysozoa</taxon>
        <taxon>Arthropoda</taxon>
        <taxon>Chelicerata</taxon>
        <taxon>Arachnida</taxon>
        <taxon>Araneae</taxon>
        <taxon>Araneomorphae</taxon>
        <taxon>Entelegynae</taxon>
        <taxon>Araneoidea</taxon>
        <taxon>Linyphiidae</taxon>
        <taxon>Erigoninae</taxon>
        <taxon>Oedothorax</taxon>
    </lineage>
</organism>
<accession>A0AAV6U8D2</accession>
<keyword evidence="2" id="KW-1185">Reference proteome</keyword>
<protein>
    <submittedName>
        <fullName evidence="1">Uncharacterized protein</fullName>
    </submittedName>
</protein>
<gene>
    <name evidence="1" type="ORF">JTE90_018210</name>
</gene>
<dbReference type="EMBL" id="JAFNEN010000559">
    <property type="protein sequence ID" value="KAG8180592.1"/>
    <property type="molecule type" value="Genomic_DNA"/>
</dbReference>
<reference evidence="1 2" key="1">
    <citation type="journal article" date="2022" name="Nat. Ecol. Evol.">
        <title>A masculinizing supergene underlies an exaggerated male reproductive morph in a spider.</title>
        <authorList>
            <person name="Hendrickx F."/>
            <person name="De Corte Z."/>
            <person name="Sonet G."/>
            <person name="Van Belleghem S.M."/>
            <person name="Kostlbacher S."/>
            <person name="Vangestel C."/>
        </authorList>
    </citation>
    <scope>NUCLEOTIDE SEQUENCE [LARGE SCALE GENOMIC DNA]</scope>
    <source>
        <strain evidence="1">W744_W776</strain>
    </source>
</reference>
<comment type="caution">
    <text evidence="1">The sequence shown here is derived from an EMBL/GenBank/DDBJ whole genome shotgun (WGS) entry which is preliminary data.</text>
</comment>
<dbReference type="AlphaFoldDB" id="A0AAV6U8D2"/>